<dbReference type="OrthoDB" id="3968080at2759"/>
<organism evidence="4">
    <name type="scientific">Dissoconium aciculare CBS 342.82</name>
    <dbReference type="NCBI Taxonomy" id="1314786"/>
    <lineage>
        <taxon>Eukaryota</taxon>
        <taxon>Fungi</taxon>
        <taxon>Dikarya</taxon>
        <taxon>Ascomycota</taxon>
        <taxon>Pezizomycotina</taxon>
        <taxon>Dothideomycetes</taxon>
        <taxon>Dothideomycetidae</taxon>
        <taxon>Mycosphaerellales</taxon>
        <taxon>Dissoconiaceae</taxon>
        <taxon>Dissoconium</taxon>
    </lineage>
</organism>
<accession>A0A6J3M090</accession>
<feature type="compositionally biased region" description="Basic residues" evidence="2">
    <location>
        <begin position="1"/>
        <end position="12"/>
    </location>
</feature>
<gene>
    <name evidence="4" type="ORF">K489DRAFT_381442</name>
</gene>
<proteinExistence type="predicted"/>
<protein>
    <submittedName>
        <fullName evidence="4">Uncharacterized protein</fullName>
    </submittedName>
</protein>
<keyword evidence="1" id="KW-0175">Coiled coil</keyword>
<evidence type="ECO:0000313" key="3">
    <source>
        <dbReference type="Proteomes" id="UP000504637"/>
    </source>
</evidence>
<sequence>MEAPRKRQKRRESYRQPQTQDTQDFWHVSAGAWSALVKDAAGSPNSHSACARMYRYDLAGRIMETEEGIKSHRPCTECTRRGLECKVRKQSIITIHSCAFCFLKCRPGCNAALYMSGGLPPTEAVDDALDESTASHPCHHLQADGLEASQRVEEMLPLHDRENSPQQYELTMDEFIDRVKAEAKEDVRKEIDLYMPELADKIKADFKAEMISELQREHRQNHQNQFAVQFKSGTEQKLRSIIDESWKEFAARFKVDITADLKRNHHVCSDANNHEGVDHKMMERLREDNTEFDRKVERFEKDNTERDQKVERLEKDHAELNHEMEQLQDNKTLKIWIERLKRLEQENTKLKVQVEALHALVAASREHDPFIA</sequence>
<reference evidence="4" key="2">
    <citation type="submission" date="2020-04" db="EMBL/GenBank/DDBJ databases">
        <authorList>
            <consortium name="NCBI Genome Project"/>
        </authorList>
    </citation>
    <scope>NUCLEOTIDE SEQUENCE</scope>
    <source>
        <strain evidence="4">CBS 342.82</strain>
    </source>
</reference>
<evidence type="ECO:0000256" key="1">
    <source>
        <dbReference type="SAM" id="Coils"/>
    </source>
</evidence>
<dbReference type="RefSeq" id="XP_033458486.1">
    <property type="nucleotide sequence ID" value="XM_033605125.1"/>
</dbReference>
<dbReference type="AlphaFoldDB" id="A0A6J3M090"/>
<reference evidence="4" key="3">
    <citation type="submission" date="2025-08" db="UniProtKB">
        <authorList>
            <consortium name="RefSeq"/>
        </authorList>
    </citation>
    <scope>IDENTIFICATION</scope>
    <source>
        <strain evidence="4">CBS 342.82</strain>
    </source>
</reference>
<evidence type="ECO:0000313" key="4">
    <source>
        <dbReference type="RefSeq" id="XP_033458486.1"/>
    </source>
</evidence>
<dbReference type="Proteomes" id="UP000504637">
    <property type="component" value="Unplaced"/>
</dbReference>
<feature type="region of interest" description="Disordered" evidence="2">
    <location>
        <begin position="1"/>
        <end position="21"/>
    </location>
</feature>
<evidence type="ECO:0000256" key="2">
    <source>
        <dbReference type="SAM" id="MobiDB-lite"/>
    </source>
</evidence>
<dbReference type="GeneID" id="54362925"/>
<reference evidence="4" key="1">
    <citation type="submission" date="2020-01" db="EMBL/GenBank/DDBJ databases">
        <authorList>
            <consortium name="DOE Joint Genome Institute"/>
            <person name="Haridas S."/>
            <person name="Albert R."/>
            <person name="Binder M."/>
            <person name="Bloem J."/>
            <person name="Labutti K."/>
            <person name="Salamov A."/>
            <person name="Andreopoulos B."/>
            <person name="Baker S.E."/>
            <person name="Barry K."/>
            <person name="Bills G."/>
            <person name="Bluhm B.H."/>
            <person name="Cannon C."/>
            <person name="Castanera R."/>
            <person name="Culley D.E."/>
            <person name="Daum C."/>
            <person name="Ezra D."/>
            <person name="Gonzalez J.B."/>
            <person name="Henrissat B."/>
            <person name="Kuo A."/>
            <person name="Liang C."/>
            <person name="Lipzen A."/>
            <person name="Lutzoni F."/>
            <person name="Magnuson J."/>
            <person name="Mondo S."/>
            <person name="Nolan M."/>
            <person name="Ohm R."/>
            <person name="Pangilinan J."/>
            <person name="Park H.-J."/>
            <person name="Ramirez L."/>
            <person name="Alfaro M."/>
            <person name="Sun H."/>
            <person name="Tritt A."/>
            <person name="Yoshinaga Y."/>
            <person name="Zwiers L.-H."/>
            <person name="Turgeon B.G."/>
            <person name="Goodwin S.B."/>
            <person name="Spatafora J.W."/>
            <person name="Crous P.W."/>
            <person name="Grigoriev I.V."/>
        </authorList>
    </citation>
    <scope>NUCLEOTIDE SEQUENCE</scope>
    <source>
        <strain evidence="4">CBS 342.82</strain>
    </source>
</reference>
<feature type="coiled-coil region" evidence="1">
    <location>
        <begin position="282"/>
        <end position="360"/>
    </location>
</feature>
<name>A0A6J3M090_9PEZI</name>
<keyword evidence="3" id="KW-1185">Reference proteome</keyword>